<name>A0ABU8XKD1_9BURK</name>
<dbReference type="Proteomes" id="UP001367030">
    <property type="component" value="Unassembled WGS sequence"/>
</dbReference>
<proteinExistence type="predicted"/>
<accession>A0ABU8XKD1</accession>
<evidence type="ECO:0000256" key="1">
    <source>
        <dbReference type="SAM" id="MobiDB-lite"/>
    </source>
</evidence>
<keyword evidence="3" id="KW-1185">Reference proteome</keyword>
<evidence type="ECO:0000313" key="2">
    <source>
        <dbReference type="EMBL" id="MEJ8859971.1"/>
    </source>
</evidence>
<dbReference type="RefSeq" id="WP_340340003.1">
    <property type="nucleotide sequence ID" value="NZ_JBBKZS010000046.1"/>
</dbReference>
<evidence type="ECO:0000313" key="3">
    <source>
        <dbReference type="Proteomes" id="UP001367030"/>
    </source>
</evidence>
<comment type="caution">
    <text evidence="2">The sequence shown here is derived from an EMBL/GenBank/DDBJ whole genome shotgun (WGS) entry which is preliminary data.</text>
</comment>
<protein>
    <submittedName>
        <fullName evidence="2">Uncharacterized protein</fullName>
    </submittedName>
</protein>
<gene>
    <name evidence="2" type="ORF">WKW79_35860</name>
</gene>
<feature type="region of interest" description="Disordered" evidence="1">
    <location>
        <begin position="70"/>
        <end position="97"/>
    </location>
</feature>
<dbReference type="EMBL" id="JBBKZS010000046">
    <property type="protein sequence ID" value="MEJ8859971.1"/>
    <property type="molecule type" value="Genomic_DNA"/>
</dbReference>
<organism evidence="2 3">
    <name type="scientific">Variovorax robiniae</name>
    <dbReference type="NCBI Taxonomy" id="1836199"/>
    <lineage>
        <taxon>Bacteria</taxon>
        <taxon>Pseudomonadati</taxon>
        <taxon>Pseudomonadota</taxon>
        <taxon>Betaproteobacteria</taxon>
        <taxon>Burkholderiales</taxon>
        <taxon>Comamonadaceae</taxon>
        <taxon>Variovorax</taxon>
    </lineage>
</organism>
<sequence>MPISTEHIQFLARLDAAPLPATVEDNASVEMVRGLCDAGLLQAILPPYDEATRSHSGPAWVIRLTHDGIQAARAPRRPEGSRQQMAERTGDAPPGHP</sequence>
<reference evidence="2 3" key="1">
    <citation type="submission" date="2024-03" db="EMBL/GenBank/DDBJ databases">
        <title>Novel species of the genus Variovorax.</title>
        <authorList>
            <person name="Liu Q."/>
            <person name="Xin Y.-H."/>
        </authorList>
    </citation>
    <scope>NUCLEOTIDE SEQUENCE [LARGE SCALE GENOMIC DNA]</scope>
    <source>
        <strain evidence="2 3">KACC 18901</strain>
    </source>
</reference>